<dbReference type="KEGG" id="pchm:VFPPC_07352"/>
<protein>
    <submittedName>
        <fullName evidence="1">Uncharacterized protein</fullName>
    </submittedName>
</protein>
<accession>A0A179F922</accession>
<organism evidence="1 2">
    <name type="scientific">Pochonia chlamydosporia 170</name>
    <dbReference type="NCBI Taxonomy" id="1380566"/>
    <lineage>
        <taxon>Eukaryota</taxon>
        <taxon>Fungi</taxon>
        <taxon>Dikarya</taxon>
        <taxon>Ascomycota</taxon>
        <taxon>Pezizomycotina</taxon>
        <taxon>Sordariomycetes</taxon>
        <taxon>Hypocreomycetidae</taxon>
        <taxon>Hypocreales</taxon>
        <taxon>Clavicipitaceae</taxon>
        <taxon>Pochonia</taxon>
    </lineage>
</organism>
<evidence type="ECO:0000313" key="1">
    <source>
        <dbReference type="EMBL" id="OAQ61938.1"/>
    </source>
</evidence>
<dbReference type="Proteomes" id="UP000078397">
    <property type="component" value="Unassembled WGS sequence"/>
</dbReference>
<name>A0A179F922_METCM</name>
<dbReference type="EMBL" id="LSBJ02000007">
    <property type="protein sequence ID" value="OAQ61938.1"/>
    <property type="molecule type" value="Genomic_DNA"/>
</dbReference>
<keyword evidence="2" id="KW-1185">Reference proteome</keyword>
<comment type="caution">
    <text evidence="1">The sequence shown here is derived from an EMBL/GenBank/DDBJ whole genome shotgun (WGS) entry which is preliminary data.</text>
</comment>
<evidence type="ECO:0000313" key="2">
    <source>
        <dbReference type="Proteomes" id="UP000078397"/>
    </source>
</evidence>
<dbReference type="GeneID" id="28850218"/>
<dbReference type="RefSeq" id="XP_018139642.1">
    <property type="nucleotide sequence ID" value="XM_018286224.1"/>
</dbReference>
<proteinExistence type="predicted"/>
<reference evidence="1 2" key="1">
    <citation type="journal article" date="2016" name="PLoS Pathog.">
        <title>Biosynthesis of antibiotic leucinostatins in bio-control fungus Purpureocillium lilacinum and their inhibition on phytophthora revealed by genome mining.</title>
        <authorList>
            <person name="Wang G."/>
            <person name="Liu Z."/>
            <person name="Lin R."/>
            <person name="Li E."/>
            <person name="Mao Z."/>
            <person name="Ling J."/>
            <person name="Yang Y."/>
            <person name="Yin W.B."/>
            <person name="Xie B."/>
        </authorList>
    </citation>
    <scope>NUCLEOTIDE SEQUENCE [LARGE SCALE GENOMIC DNA]</scope>
    <source>
        <strain evidence="1">170</strain>
    </source>
</reference>
<dbReference type="AlphaFoldDB" id="A0A179F922"/>
<gene>
    <name evidence="1" type="ORF">VFPPC_07352</name>
</gene>
<sequence length="120" mass="13348">MAARVYPCPLHPTRHPQRVAFEPPVSHLVPPASHPHKVSKRGGFTKGSAIGVIYNGNQSKANAEYIMRQDCVLFQEWTCLCLACASPVQVLCNQEHKPRCLATLDRPSTIKSDESTKHFL</sequence>